<name>A0AAW2FYP3_9HYME</name>
<reference evidence="3 4" key="1">
    <citation type="submission" date="2023-03" db="EMBL/GenBank/DDBJ databases">
        <title>High recombination rates correlate with genetic variation in Cardiocondyla obscurior ants.</title>
        <authorList>
            <person name="Errbii M."/>
        </authorList>
    </citation>
    <scope>NUCLEOTIDE SEQUENCE [LARGE SCALE GENOMIC DNA]</scope>
    <source>
        <strain evidence="3">Alpha-2009</strain>
        <tissue evidence="3">Whole body</tissue>
    </source>
</reference>
<evidence type="ECO:0000256" key="1">
    <source>
        <dbReference type="SAM" id="MobiDB-lite"/>
    </source>
</evidence>
<dbReference type="EMBL" id="JADYXP020000007">
    <property type="protein sequence ID" value="KAL0120214.1"/>
    <property type="molecule type" value="Genomic_DNA"/>
</dbReference>
<dbReference type="AlphaFoldDB" id="A0AAW2FYP3"/>
<accession>A0AAW2FYP3</accession>
<evidence type="ECO:0000313" key="3">
    <source>
        <dbReference type="EMBL" id="KAL0120214.1"/>
    </source>
</evidence>
<organism evidence="3 4">
    <name type="scientific">Cardiocondyla obscurior</name>
    <dbReference type="NCBI Taxonomy" id="286306"/>
    <lineage>
        <taxon>Eukaryota</taxon>
        <taxon>Metazoa</taxon>
        <taxon>Ecdysozoa</taxon>
        <taxon>Arthropoda</taxon>
        <taxon>Hexapoda</taxon>
        <taxon>Insecta</taxon>
        <taxon>Pterygota</taxon>
        <taxon>Neoptera</taxon>
        <taxon>Endopterygota</taxon>
        <taxon>Hymenoptera</taxon>
        <taxon>Apocrita</taxon>
        <taxon>Aculeata</taxon>
        <taxon>Formicoidea</taxon>
        <taxon>Formicidae</taxon>
        <taxon>Myrmicinae</taxon>
        <taxon>Cardiocondyla</taxon>
    </lineage>
</organism>
<evidence type="ECO:0000256" key="2">
    <source>
        <dbReference type="SAM" id="Phobius"/>
    </source>
</evidence>
<protein>
    <recommendedName>
        <fullName evidence="5">Transmembrane protein</fullName>
    </recommendedName>
</protein>
<feature type="transmembrane region" description="Helical" evidence="2">
    <location>
        <begin position="56"/>
        <end position="76"/>
    </location>
</feature>
<keyword evidence="2" id="KW-1133">Transmembrane helix</keyword>
<evidence type="ECO:0000313" key="4">
    <source>
        <dbReference type="Proteomes" id="UP001430953"/>
    </source>
</evidence>
<gene>
    <name evidence="3" type="ORF">PUN28_008103</name>
</gene>
<keyword evidence="2" id="KW-0812">Transmembrane</keyword>
<comment type="caution">
    <text evidence="3">The sequence shown here is derived from an EMBL/GenBank/DDBJ whole genome shotgun (WGS) entry which is preliminary data.</text>
</comment>
<evidence type="ECO:0008006" key="5">
    <source>
        <dbReference type="Google" id="ProtNLM"/>
    </source>
</evidence>
<dbReference type="Proteomes" id="UP001430953">
    <property type="component" value="Unassembled WGS sequence"/>
</dbReference>
<keyword evidence="4" id="KW-1185">Reference proteome</keyword>
<feature type="region of interest" description="Disordered" evidence="1">
    <location>
        <begin position="1"/>
        <end position="34"/>
    </location>
</feature>
<proteinExistence type="predicted"/>
<sequence>MKFIGKYRSGGEPDEGEKKKRKRRTRNEINKNREETRDLKENTIIDLMKPRIQFRLTCFAISYFNAFFFIFFFFFLNYNVSRNILRFCLYVRTLCLRSNERKFNR</sequence>
<keyword evidence="2" id="KW-0472">Membrane</keyword>